<dbReference type="InterPro" id="IPR036678">
    <property type="entry name" value="MutS_con_dom_sf"/>
</dbReference>
<accession>S8CW13</accession>
<dbReference type="Pfam" id="PF05192">
    <property type="entry name" value="MutS_III"/>
    <property type="match status" value="1"/>
</dbReference>
<dbReference type="InterPro" id="IPR045076">
    <property type="entry name" value="MutS"/>
</dbReference>
<dbReference type="FunFam" id="3.40.50.300:FF:001885">
    <property type="entry name" value="DNA mismatch repair protein"/>
    <property type="match status" value="1"/>
</dbReference>
<dbReference type="GO" id="GO:0005524">
    <property type="term" value="F:ATP binding"/>
    <property type="evidence" value="ECO:0007669"/>
    <property type="project" value="UniProtKB-KW"/>
</dbReference>
<dbReference type="Pfam" id="PF05190">
    <property type="entry name" value="MutS_IV"/>
    <property type="match status" value="1"/>
</dbReference>
<gene>
    <name evidence="6" type="ORF">M569_05605</name>
</gene>
<dbReference type="GO" id="GO:0140664">
    <property type="term" value="F:ATP-dependent DNA damage sensor activity"/>
    <property type="evidence" value="ECO:0007669"/>
    <property type="project" value="InterPro"/>
</dbReference>
<dbReference type="Gene3D" id="3.30.420.110">
    <property type="entry name" value="MutS, connector domain"/>
    <property type="match status" value="1"/>
</dbReference>
<keyword evidence="7" id="KW-1185">Reference proteome</keyword>
<dbReference type="SUPFAM" id="SSF52540">
    <property type="entry name" value="P-loop containing nucleoside triphosphate hydrolases"/>
    <property type="match status" value="1"/>
</dbReference>
<dbReference type="InterPro" id="IPR027417">
    <property type="entry name" value="P-loop_NTPase"/>
</dbReference>
<evidence type="ECO:0000259" key="5">
    <source>
        <dbReference type="SMART" id="SM00534"/>
    </source>
</evidence>
<evidence type="ECO:0000256" key="2">
    <source>
        <dbReference type="ARBA" id="ARBA00022840"/>
    </source>
</evidence>
<dbReference type="InterPro" id="IPR007860">
    <property type="entry name" value="DNA_mmatch_repair_MutS_con_dom"/>
</dbReference>
<name>S8CW13_9LAMI</name>
<dbReference type="PIRSF" id="PIRSF037677">
    <property type="entry name" value="DNA_mis_repair_Msh6"/>
    <property type="match status" value="1"/>
</dbReference>
<dbReference type="EMBL" id="AUSU01002261">
    <property type="protein sequence ID" value="EPS69161.1"/>
    <property type="molecule type" value="Genomic_DNA"/>
</dbReference>
<dbReference type="PANTHER" id="PTHR11361:SF150">
    <property type="entry name" value="DNA MISMATCH REPAIR PROTEIN MSH6"/>
    <property type="match status" value="1"/>
</dbReference>
<evidence type="ECO:0000313" key="6">
    <source>
        <dbReference type="EMBL" id="EPS69161.1"/>
    </source>
</evidence>
<keyword evidence="1" id="KW-0547">Nucleotide-binding</keyword>
<organism evidence="6 7">
    <name type="scientific">Genlisea aurea</name>
    <dbReference type="NCBI Taxonomy" id="192259"/>
    <lineage>
        <taxon>Eukaryota</taxon>
        <taxon>Viridiplantae</taxon>
        <taxon>Streptophyta</taxon>
        <taxon>Embryophyta</taxon>
        <taxon>Tracheophyta</taxon>
        <taxon>Spermatophyta</taxon>
        <taxon>Magnoliopsida</taxon>
        <taxon>eudicotyledons</taxon>
        <taxon>Gunneridae</taxon>
        <taxon>Pentapetalae</taxon>
        <taxon>asterids</taxon>
        <taxon>lamiids</taxon>
        <taxon>Lamiales</taxon>
        <taxon>Lentibulariaceae</taxon>
        <taxon>Genlisea</taxon>
    </lineage>
</organism>
<dbReference type="Gene3D" id="3.40.50.300">
    <property type="entry name" value="P-loop containing nucleotide triphosphate hydrolases"/>
    <property type="match status" value="1"/>
</dbReference>
<dbReference type="Pfam" id="PF05188">
    <property type="entry name" value="MutS_II"/>
    <property type="match status" value="1"/>
</dbReference>
<dbReference type="InterPro" id="IPR017261">
    <property type="entry name" value="DNA_mismatch_repair_MutS/MSH"/>
</dbReference>
<dbReference type="Gene3D" id="1.10.1420.10">
    <property type="match status" value="2"/>
</dbReference>
<protein>
    <recommendedName>
        <fullName evidence="8">DNA mismatch repair proteins mutS family domain-containing protein</fullName>
    </recommendedName>
</protein>
<dbReference type="GO" id="GO:0030983">
    <property type="term" value="F:mismatched DNA binding"/>
    <property type="evidence" value="ECO:0007669"/>
    <property type="project" value="InterPro"/>
</dbReference>
<dbReference type="InterPro" id="IPR007861">
    <property type="entry name" value="DNA_mismatch_repair_MutS_clamp"/>
</dbReference>
<keyword evidence="2" id="KW-0067">ATP-binding</keyword>
<comment type="caution">
    <text evidence="6">The sequence shown here is derived from an EMBL/GenBank/DDBJ whole genome shotgun (WGS) entry which is preliminary data.</text>
</comment>
<dbReference type="InterPro" id="IPR007696">
    <property type="entry name" value="DNA_mismatch_repair_MutS_core"/>
</dbReference>
<feature type="domain" description="DNA mismatch repair protein MutS core" evidence="4">
    <location>
        <begin position="200"/>
        <end position="539"/>
    </location>
</feature>
<sequence>HVFGVCLVDAATSKIILGQFQDDYGCCKLCSLLSELRPIEIIKPAKLLCPETERALVRHARNPLVTELIPDSEFWNAEKTISEVTNMYKRLGDGSYCFDFNETALLPGNSSSMNGGIKGLPGALSELVNLGKDGTEALSALGGAVFYLRQALLDETLLRYANFELLSCSGFSLPARKPYMILDAAALENLEIFENGRNGDASGTLFAQLDHCTTAFGKRLLRKWLARPLYHHSSIRERQDAVAELKKVNPDVVAFRKDLSKLPDMERLFARVFAGSEGSGRNSGKVVLYEDAAKKQLHEFVSALRGCELMNNACTSFAGIKEHMESDLLKHLLTPGAGLPDVHSILTRFKDAFDWDEANNLGRVIPREGVDVEYDASCQRLKDINSDLAKHLKEQRKILGDSSISYVTIGKDVYLLEVPESLSQSIPKEYELRSSKKGFFRYWTPKIRDLVGELSRVESDKDSKLKGILRKLVREFCESHIKWRQMVATVAELDVLISLSIAGEYYEGKACRPVVQEQVAEAVPHVSALSLGHPILRNDTLREGSFVTNDVTLGGSDHAGFMLLTGPNMGGKSTLLRQVCLAVILAQIGTDVPAESFVLSLVDRIFVRMGATDNIMAGQSTFLTELLETSSMLNAATRSSFVALDELGRGTSTSDGQAIAGAVLEHLFLKIQCLGMFSTHYHRLAVEYRNDPKVSLWHMGCQVGQEGTASEEVIFLYKLMPGSCPKSYGVNVARLAGLPDSVLDKAAAKSLEFELNFGKKSRSDGYEDEVRLMTKELVGAV</sequence>
<dbReference type="OrthoDB" id="10252754at2759"/>
<dbReference type="InterPro" id="IPR000432">
    <property type="entry name" value="DNA_mismatch_repair_MutS_C"/>
</dbReference>
<keyword evidence="3" id="KW-0238">DNA-binding</keyword>
<dbReference type="Pfam" id="PF00488">
    <property type="entry name" value="MutS_V"/>
    <property type="match status" value="1"/>
</dbReference>
<evidence type="ECO:0000313" key="7">
    <source>
        <dbReference type="Proteomes" id="UP000015453"/>
    </source>
</evidence>
<evidence type="ECO:0000259" key="4">
    <source>
        <dbReference type="SMART" id="SM00533"/>
    </source>
</evidence>
<evidence type="ECO:0000256" key="1">
    <source>
        <dbReference type="ARBA" id="ARBA00022741"/>
    </source>
</evidence>
<dbReference type="GO" id="GO:0006298">
    <property type="term" value="P:mismatch repair"/>
    <property type="evidence" value="ECO:0007669"/>
    <property type="project" value="InterPro"/>
</dbReference>
<evidence type="ECO:0000256" key="3">
    <source>
        <dbReference type="ARBA" id="ARBA00023125"/>
    </source>
</evidence>
<dbReference type="SMART" id="SM00533">
    <property type="entry name" value="MUTSd"/>
    <property type="match status" value="1"/>
</dbReference>
<feature type="non-terminal residue" evidence="6">
    <location>
        <position position="1"/>
    </location>
</feature>
<dbReference type="GO" id="GO:0005634">
    <property type="term" value="C:nucleus"/>
    <property type="evidence" value="ECO:0007669"/>
    <property type="project" value="TreeGrafter"/>
</dbReference>
<feature type="non-terminal residue" evidence="6">
    <location>
        <position position="781"/>
    </location>
</feature>
<dbReference type="AlphaFoldDB" id="S8CW13"/>
<dbReference type="SMART" id="SM00534">
    <property type="entry name" value="MUTSac"/>
    <property type="match status" value="1"/>
</dbReference>
<dbReference type="FunFam" id="1.10.1420.10:FF:000005">
    <property type="entry name" value="DNA mismatch repair protein"/>
    <property type="match status" value="1"/>
</dbReference>
<evidence type="ECO:0008006" key="8">
    <source>
        <dbReference type="Google" id="ProtNLM"/>
    </source>
</evidence>
<proteinExistence type="predicted"/>
<dbReference type="Proteomes" id="UP000015453">
    <property type="component" value="Unassembled WGS sequence"/>
</dbReference>
<dbReference type="SUPFAM" id="SSF48334">
    <property type="entry name" value="DNA repair protein MutS, domain III"/>
    <property type="match status" value="1"/>
</dbReference>
<dbReference type="PANTHER" id="PTHR11361">
    <property type="entry name" value="DNA MISMATCH REPAIR PROTEIN MUTS FAMILY MEMBER"/>
    <property type="match status" value="1"/>
</dbReference>
<reference evidence="6 7" key="1">
    <citation type="journal article" date="2013" name="BMC Genomics">
        <title>The miniature genome of a carnivorous plant Genlisea aurea contains a low number of genes and short non-coding sequences.</title>
        <authorList>
            <person name="Leushkin E.V."/>
            <person name="Sutormin R.A."/>
            <person name="Nabieva E.R."/>
            <person name="Penin A.A."/>
            <person name="Kondrashov A.S."/>
            <person name="Logacheva M.D."/>
        </authorList>
    </citation>
    <scope>NUCLEOTIDE SEQUENCE [LARGE SCALE GENOMIC DNA]</scope>
</reference>
<feature type="domain" description="DNA mismatch repair proteins mutS family" evidence="5">
    <location>
        <begin position="559"/>
        <end position="751"/>
    </location>
</feature>
<dbReference type="InterPro" id="IPR036187">
    <property type="entry name" value="DNA_mismatch_repair_MutS_sf"/>
</dbReference>